<geneLocation type="plasmid" evidence="1 2">
    <name>pDAETH-1</name>
</geneLocation>
<sequence length="69" mass="7946">MTRFIRLQDGSFVHADAIHRIYVEKHSDPKFWRLNAQLAKPEGGAEWAYLDGEFDSLKDAEDAVRKLGK</sequence>
<proteinExistence type="predicted"/>
<gene>
    <name evidence="1" type="ORF">DAETH_35220</name>
</gene>
<reference evidence="1" key="1">
    <citation type="submission" date="2022-07" db="EMBL/GenBank/DDBJ databases">
        <title>Complete Genome Sequence of the Radioresistant Bacterium Deinococcus aetherius ST0316, Isolated from the Air Dust collected in Lower Stratosphere above Japan.</title>
        <authorList>
            <person name="Satoh K."/>
            <person name="Hagiwara K."/>
            <person name="Katsumata K."/>
            <person name="Kubo A."/>
            <person name="Yokobori S."/>
            <person name="Yamagishi A."/>
            <person name="Oono Y."/>
            <person name="Narumi I."/>
        </authorList>
    </citation>
    <scope>NUCLEOTIDE SEQUENCE</scope>
    <source>
        <strain evidence="1">ST0316</strain>
        <plasmid evidence="1">pDAETH-1</plasmid>
    </source>
</reference>
<dbReference type="Proteomes" id="UP001064971">
    <property type="component" value="Plasmid pDAETH-1"/>
</dbReference>
<evidence type="ECO:0008006" key="3">
    <source>
        <dbReference type="Google" id="ProtNLM"/>
    </source>
</evidence>
<evidence type="ECO:0000313" key="2">
    <source>
        <dbReference type="Proteomes" id="UP001064971"/>
    </source>
</evidence>
<accession>A0ABN6RNH2</accession>
<protein>
    <recommendedName>
        <fullName evidence="3">SPOR domain-containing protein</fullName>
    </recommendedName>
</protein>
<evidence type="ECO:0000313" key="1">
    <source>
        <dbReference type="EMBL" id="BDP43553.1"/>
    </source>
</evidence>
<name>A0ABN6RNH2_9DEIO</name>
<keyword evidence="1" id="KW-0614">Plasmid</keyword>
<keyword evidence="2" id="KW-1185">Reference proteome</keyword>
<dbReference type="RefSeq" id="WP_264778028.1">
    <property type="nucleotide sequence ID" value="NZ_AP026561.1"/>
</dbReference>
<dbReference type="EMBL" id="AP026561">
    <property type="protein sequence ID" value="BDP43553.1"/>
    <property type="molecule type" value="Genomic_DNA"/>
</dbReference>
<organism evidence="1 2">
    <name type="scientific">Deinococcus aetherius</name>
    <dbReference type="NCBI Taxonomy" id="200252"/>
    <lineage>
        <taxon>Bacteria</taxon>
        <taxon>Thermotogati</taxon>
        <taxon>Deinococcota</taxon>
        <taxon>Deinococci</taxon>
        <taxon>Deinococcales</taxon>
        <taxon>Deinococcaceae</taxon>
        <taxon>Deinococcus</taxon>
    </lineage>
</organism>